<dbReference type="EMBL" id="BAAAUX010000005">
    <property type="protein sequence ID" value="GAA2778642.1"/>
    <property type="molecule type" value="Genomic_DNA"/>
</dbReference>
<name>A0ABN3V4Z7_9PSEU</name>
<gene>
    <name evidence="1" type="ORF">GCM10010470_10080</name>
</gene>
<evidence type="ECO:0000313" key="2">
    <source>
        <dbReference type="Proteomes" id="UP001500979"/>
    </source>
</evidence>
<protein>
    <submittedName>
        <fullName evidence="1">Uncharacterized protein</fullName>
    </submittedName>
</protein>
<evidence type="ECO:0000313" key="1">
    <source>
        <dbReference type="EMBL" id="GAA2778642.1"/>
    </source>
</evidence>
<reference evidence="1 2" key="1">
    <citation type="journal article" date="2019" name="Int. J. Syst. Evol. Microbiol.">
        <title>The Global Catalogue of Microorganisms (GCM) 10K type strain sequencing project: providing services to taxonomists for standard genome sequencing and annotation.</title>
        <authorList>
            <consortium name="The Broad Institute Genomics Platform"/>
            <consortium name="The Broad Institute Genome Sequencing Center for Infectious Disease"/>
            <person name="Wu L."/>
            <person name="Ma J."/>
        </authorList>
    </citation>
    <scope>NUCLEOTIDE SEQUENCE [LARGE SCALE GENOMIC DNA]</scope>
    <source>
        <strain evidence="1 2">JCM 9383</strain>
    </source>
</reference>
<sequence>MSVPHTSMSIIHREGVVMVSKQPVRLALAAMFGAVAVFGAPPALAAGDDGVISGGGGENPEEIRLKRERAWVVENAPLTFGAEPYRAVKDAAAKAVGEAGCEVSADAAANLALSTTWPEVAGSGEAPSPMTLSRYDDQASLADPEQRAEGLFFNPGVGIWQLDSAGLGAKETAATAIDSVTAAGKMVPYMLGKYCDAVNGGSSASSARASAWKDWHACDDGACEKIFDRLESEGVTEDSGVNRYGGAEMRKCTFEGAEYDCLFVDPSKAQGEDAWTSPDFGPAPVPAPFYVFTYTKSGTDYEVRYWLKDDSGAKGDVSASRELGVNARTKLSWADENGLCDTTKGRGNC</sequence>
<proteinExistence type="predicted"/>
<organism evidence="1 2">
    <name type="scientific">Saccharopolyspora taberi</name>
    <dbReference type="NCBI Taxonomy" id="60895"/>
    <lineage>
        <taxon>Bacteria</taxon>
        <taxon>Bacillati</taxon>
        <taxon>Actinomycetota</taxon>
        <taxon>Actinomycetes</taxon>
        <taxon>Pseudonocardiales</taxon>
        <taxon>Pseudonocardiaceae</taxon>
        <taxon>Saccharopolyspora</taxon>
    </lineage>
</organism>
<accession>A0ABN3V4Z7</accession>
<comment type="caution">
    <text evidence="1">The sequence shown here is derived from an EMBL/GenBank/DDBJ whole genome shotgun (WGS) entry which is preliminary data.</text>
</comment>
<keyword evidence="2" id="KW-1185">Reference proteome</keyword>
<dbReference type="Proteomes" id="UP001500979">
    <property type="component" value="Unassembled WGS sequence"/>
</dbReference>